<evidence type="ECO:0000256" key="7">
    <source>
        <dbReference type="SAM" id="Phobius"/>
    </source>
</evidence>
<comment type="subcellular location">
    <subcellularLocation>
        <location evidence="1">Cell membrane</location>
        <topology evidence="1">Multi-pass membrane protein</topology>
    </subcellularLocation>
</comment>
<dbReference type="GO" id="GO:0022857">
    <property type="term" value="F:transmembrane transporter activity"/>
    <property type="evidence" value="ECO:0007669"/>
    <property type="project" value="TreeGrafter"/>
</dbReference>
<comment type="similarity">
    <text evidence="6">Belongs to the ABC-4 integral membrane protein family.</text>
</comment>
<accession>W0FN45</accession>
<feature type="transmembrane region" description="Helical" evidence="7">
    <location>
        <begin position="941"/>
        <end position="970"/>
    </location>
</feature>
<evidence type="ECO:0000256" key="6">
    <source>
        <dbReference type="ARBA" id="ARBA00038076"/>
    </source>
</evidence>
<protein>
    <recommendedName>
        <fullName evidence="8">ABC3 transporter permease C-terminal domain-containing protein</fullName>
    </recommendedName>
</protein>
<keyword evidence="3 7" id="KW-0812">Transmembrane</keyword>
<dbReference type="InterPro" id="IPR050250">
    <property type="entry name" value="Macrolide_Exporter_MacB"/>
</dbReference>
<feature type="transmembrane region" description="Helical" evidence="7">
    <location>
        <begin position="900"/>
        <end position="920"/>
    </location>
</feature>
<feature type="transmembrane region" description="Helical" evidence="7">
    <location>
        <begin position="532"/>
        <end position="553"/>
    </location>
</feature>
<proteinExistence type="inferred from homology"/>
<evidence type="ECO:0000256" key="3">
    <source>
        <dbReference type="ARBA" id="ARBA00022692"/>
    </source>
</evidence>
<feature type="transmembrane region" description="Helical" evidence="7">
    <location>
        <begin position="20"/>
        <end position="40"/>
    </location>
</feature>
<evidence type="ECO:0000256" key="1">
    <source>
        <dbReference type="ARBA" id="ARBA00004651"/>
    </source>
</evidence>
<keyword evidence="5 7" id="KW-0472">Membrane</keyword>
<name>W0FN45_9BACT</name>
<organism evidence="9">
    <name type="scientific">uncultured bacterium Contig21</name>
    <dbReference type="NCBI Taxonomy" id="1393535"/>
    <lineage>
        <taxon>Bacteria</taxon>
        <taxon>environmental samples</taxon>
    </lineage>
</organism>
<evidence type="ECO:0000256" key="5">
    <source>
        <dbReference type="ARBA" id="ARBA00023136"/>
    </source>
</evidence>
<evidence type="ECO:0000259" key="8">
    <source>
        <dbReference type="Pfam" id="PF02687"/>
    </source>
</evidence>
<feature type="transmembrane region" description="Helical" evidence="7">
    <location>
        <begin position="461"/>
        <end position="481"/>
    </location>
</feature>
<evidence type="ECO:0000256" key="2">
    <source>
        <dbReference type="ARBA" id="ARBA00022475"/>
    </source>
</evidence>
<evidence type="ECO:0000313" key="9">
    <source>
        <dbReference type="EMBL" id="AHF24879.1"/>
    </source>
</evidence>
<dbReference type="Pfam" id="PF02687">
    <property type="entry name" value="FtsX"/>
    <property type="match status" value="1"/>
</dbReference>
<evidence type="ECO:0000256" key="4">
    <source>
        <dbReference type="ARBA" id="ARBA00022989"/>
    </source>
</evidence>
<keyword evidence="2" id="KW-1003">Cell membrane</keyword>
<dbReference type="PANTHER" id="PTHR30572">
    <property type="entry name" value="MEMBRANE COMPONENT OF TRANSPORTER-RELATED"/>
    <property type="match status" value="1"/>
</dbReference>
<dbReference type="InterPro" id="IPR003838">
    <property type="entry name" value="ABC3_permease_C"/>
</dbReference>
<dbReference type="EMBL" id="KC246809">
    <property type="protein sequence ID" value="AHF24879.1"/>
    <property type="molecule type" value="Genomic_DNA"/>
</dbReference>
<dbReference type="AlphaFoldDB" id="W0FN45"/>
<feature type="transmembrane region" description="Helical" evidence="7">
    <location>
        <begin position="596"/>
        <end position="619"/>
    </location>
</feature>
<feature type="transmembrane region" description="Helical" evidence="7">
    <location>
        <begin position="976"/>
        <end position="996"/>
    </location>
</feature>
<feature type="domain" description="ABC3 transporter permease C-terminal" evidence="8">
    <location>
        <begin position="900"/>
        <end position="967"/>
    </location>
</feature>
<dbReference type="GO" id="GO:0005886">
    <property type="term" value="C:plasma membrane"/>
    <property type="evidence" value="ECO:0007669"/>
    <property type="project" value="UniProtKB-SubCell"/>
</dbReference>
<sequence length="1009" mass="110970">MIIRNGIMSNLRERGRTALFSLLIVFLTVTMILSVSVLLYCNAAMNACDEAYRSIALVEYMGSEYPNEDEPDPAARAAAEALTDESVLAVPGVTAWTRGSTAFGFAEGYERRFGTMPYGTRAVIVVDHVSEPVYQWRAFNETDNSPIASEGSFSYYRCSLRSIIYSRKGKEENHIDLLPDNSGFVPEEGKSYILNGWFVDVSGSARAIGDYPMNGFEIFRIDSFFSSDDLPYAEYTPGEDIPEVFLNAAEQYRVMNNYVRVVPCHDVNDVYAFQQNELQLTEGGMPDPGASGACVITSDLANALELSPGDKFTMDELRGTAEDRYRLMPSGDIRKLTVSGIANMTADWRGTAWVIAENADAPLFGYLLGTASLRNGQGEEAAEALQALAAEGVRVTLLDQGYGNAVQPLQEVRKTAVDVLLVCSAGVIAVLLLFAFLFVGRQGDTVKIMVSMGTPGRKISLWFLSGALVICGASAILGTALGTVLRPRMFDIIAGIIAAARAGEGPLWYSETALGVAKETNFNPQVPSWPGLLAALGIVVTALLFCLLFLRLARRGGTRKRGKSRVRVPRGKTSVRHRGGLRFALLSIRRGGLRSLVVPLVSFAMTVAVIVLGSVYQGWQNELDNALENTRIDGQVVSLNGRYYSGMALSVDDIRMLLGVEGVDGVSVSNGYHYWLEEDAPSFSHGNKGRARRLGWIGMQPEMVALNSLAAASEFYYADPAVTWLDGWDETMLKDPDHWPMVLRLPDYPEEKRIPAVCSTGFLEAHGIALGDEVECMVMFDYGEYFMKEIPVYLQVVGSYARQEGKANIYVPLSCYIPPDMLEGAEAPKAVGQYFLFSFRTCRFFVSSARDLETVRERLREHGFSAVGRISANRMTLLLRDAAFLKLKENMERNITMGRVMSTVLSMLIILLGFIISWLMTYSRRREFALMRGFGAKKRRVFASFFFEQAMLSFTGCLAGCAALFGLYAGGITQPLAVAAYLACYLLGTAVSILMIGKTDLMELLTVRD</sequence>
<feature type="transmembrane region" description="Helical" evidence="7">
    <location>
        <begin position="419"/>
        <end position="440"/>
    </location>
</feature>
<dbReference type="PANTHER" id="PTHR30572:SF4">
    <property type="entry name" value="ABC TRANSPORTER PERMEASE YTRF"/>
    <property type="match status" value="1"/>
</dbReference>
<reference evidence="9" key="1">
    <citation type="journal article" date="2013" name="PLoS ONE">
        <title>Metagenomic insights into the carbohydrate-active enzymes carried by the microorganisms adhering to solid digesta in the rumen of cows.</title>
        <authorList>
            <person name="Wang L."/>
            <person name="Hatem A."/>
            <person name="Catalyurek U.V."/>
            <person name="Morrison M."/>
            <person name="Yu Z."/>
        </authorList>
    </citation>
    <scope>NUCLEOTIDE SEQUENCE</scope>
</reference>
<keyword evidence="4 7" id="KW-1133">Transmembrane helix</keyword>